<dbReference type="EMBL" id="LMXB01000051">
    <property type="protein sequence ID" value="KUO19469.1"/>
    <property type="molecule type" value="Genomic_DNA"/>
</dbReference>
<dbReference type="Gene3D" id="2.115.10.20">
    <property type="entry name" value="Glycosyl hydrolase domain, family 43"/>
    <property type="match status" value="1"/>
</dbReference>
<protein>
    <recommendedName>
        <fullName evidence="3">non-reducing end alpha-L-arabinofuranosidase</fullName>
        <ecNumber evidence="3">3.2.1.55</ecNumber>
    </recommendedName>
</protein>
<dbReference type="InterPro" id="IPR023296">
    <property type="entry name" value="Glyco_hydro_beta-prop_sf"/>
</dbReference>
<dbReference type="PANTHER" id="PTHR40631:SF2">
    <property type="entry name" value="ALPHA-L-ARABINOFURANOSIDASE"/>
    <property type="match status" value="1"/>
</dbReference>
<dbReference type="GO" id="GO:0046556">
    <property type="term" value="F:alpha-L-arabinofuranosidase activity"/>
    <property type="evidence" value="ECO:0007669"/>
    <property type="project" value="UniProtKB-EC"/>
</dbReference>
<dbReference type="GO" id="GO:0005576">
    <property type="term" value="C:extracellular region"/>
    <property type="evidence" value="ECO:0007669"/>
    <property type="project" value="UniProtKB-SubCell"/>
</dbReference>
<dbReference type="GO" id="GO:0046373">
    <property type="term" value="P:L-arabinose metabolic process"/>
    <property type="evidence" value="ECO:0007669"/>
    <property type="project" value="InterPro"/>
</dbReference>
<evidence type="ECO:0000256" key="4">
    <source>
        <dbReference type="ARBA" id="ARBA00022525"/>
    </source>
</evidence>
<keyword evidence="7" id="KW-0326">Glycosidase</keyword>
<accession>A0A101UZ20</accession>
<gene>
    <name evidence="8" type="ORF">AQJ91_19080</name>
</gene>
<dbReference type="EC" id="3.2.1.55" evidence="3"/>
<comment type="subcellular location">
    <subcellularLocation>
        <location evidence="2">Secreted</location>
    </subcellularLocation>
</comment>
<keyword evidence="6" id="KW-0378">Hydrolase</keyword>
<name>A0A101UZ20_9ACTN</name>
<evidence type="ECO:0000256" key="5">
    <source>
        <dbReference type="ARBA" id="ARBA00022729"/>
    </source>
</evidence>
<evidence type="ECO:0000256" key="7">
    <source>
        <dbReference type="ARBA" id="ARBA00023295"/>
    </source>
</evidence>
<evidence type="ECO:0000313" key="9">
    <source>
        <dbReference type="Proteomes" id="UP000053260"/>
    </source>
</evidence>
<sequence>MYYKVAGSNQYLLLQEAIGSTGRRYFRSFTSTRTWTPLAATENEPFAQSLPTAVPLPGHGPSADGDHLRLPWRMGLLTQTNSPCRPPSTQEPLMPPTPLLRHPRRLAATLLTGSLLVGGLLTAPTAGTNPSPTAFTLNGNACA</sequence>
<dbReference type="PANTHER" id="PTHR40631">
    <property type="entry name" value="ALPHA-L-ARABINOFURANOSIDASE AXHA-2-RELATED"/>
    <property type="match status" value="1"/>
</dbReference>
<dbReference type="Pfam" id="PF03664">
    <property type="entry name" value="Glyco_hydro_62"/>
    <property type="match status" value="1"/>
</dbReference>
<keyword evidence="4" id="KW-0964">Secreted</keyword>
<organism evidence="8 9">
    <name type="scientific">Streptomyces dysideae</name>
    <dbReference type="NCBI Taxonomy" id="909626"/>
    <lineage>
        <taxon>Bacteria</taxon>
        <taxon>Bacillati</taxon>
        <taxon>Actinomycetota</taxon>
        <taxon>Actinomycetes</taxon>
        <taxon>Kitasatosporales</taxon>
        <taxon>Streptomycetaceae</taxon>
        <taxon>Streptomyces</taxon>
    </lineage>
</organism>
<dbReference type="InterPro" id="IPR005193">
    <property type="entry name" value="GH62_arabinosidase"/>
</dbReference>
<proteinExistence type="predicted"/>
<dbReference type="AlphaFoldDB" id="A0A101UZ20"/>
<keyword evidence="9" id="KW-1185">Reference proteome</keyword>
<comment type="caution">
    <text evidence="8">The sequence shown here is derived from an EMBL/GenBank/DDBJ whole genome shotgun (WGS) entry which is preliminary data.</text>
</comment>
<evidence type="ECO:0000256" key="3">
    <source>
        <dbReference type="ARBA" id="ARBA00012670"/>
    </source>
</evidence>
<dbReference type="STRING" id="909626.AQJ91_19080"/>
<dbReference type="Proteomes" id="UP000053260">
    <property type="component" value="Unassembled WGS sequence"/>
</dbReference>
<evidence type="ECO:0000256" key="6">
    <source>
        <dbReference type="ARBA" id="ARBA00022801"/>
    </source>
</evidence>
<evidence type="ECO:0000256" key="1">
    <source>
        <dbReference type="ARBA" id="ARBA00001462"/>
    </source>
</evidence>
<evidence type="ECO:0000313" key="8">
    <source>
        <dbReference type="EMBL" id="KUO19469.1"/>
    </source>
</evidence>
<comment type="catalytic activity">
    <reaction evidence="1">
        <text>Hydrolysis of terminal non-reducing alpha-L-arabinofuranoside residues in alpha-L-arabinosides.</text>
        <dbReference type="EC" id="3.2.1.55"/>
    </reaction>
</comment>
<evidence type="ECO:0000256" key="2">
    <source>
        <dbReference type="ARBA" id="ARBA00004613"/>
    </source>
</evidence>
<reference evidence="8 9" key="1">
    <citation type="submission" date="2015-10" db="EMBL/GenBank/DDBJ databases">
        <title>Draft genome sequence of Streptomyces sp. RV15, isolated from a marine sponge.</title>
        <authorList>
            <person name="Ruckert C."/>
            <person name="Abdelmohsen U.R."/>
            <person name="Winkler A."/>
            <person name="Hentschel U."/>
            <person name="Kalinowski J."/>
            <person name="Kampfer P."/>
            <person name="Glaeser S."/>
        </authorList>
    </citation>
    <scope>NUCLEOTIDE SEQUENCE [LARGE SCALE GENOMIC DNA]</scope>
    <source>
        <strain evidence="8 9">RV15</strain>
    </source>
</reference>
<keyword evidence="5" id="KW-0732">Signal</keyword>